<dbReference type="GO" id="GO:0004190">
    <property type="term" value="F:aspartic-type endopeptidase activity"/>
    <property type="evidence" value="ECO:0007669"/>
    <property type="project" value="InterPro"/>
</dbReference>
<feature type="transmembrane region" description="Helical" evidence="2">
    <location>
        <begin position="150"/>
        <end position="173"/>
    </location>
</feature>
<protein>
    <submittedName>
        <fullName evidence="4">Type IV leader peptidase family protein</fullName>
    </submittedName>
</protein>
<dbReference type="PANTHER" id="PTHR30487:SF0">
    <property type="entry name" value="PREPILIN LEADER PEPTIDASE_N-METHYLTRANSFERASE-RELATED"/>
    <property type="match status" value="1"/>
</dbReference>
<dbReference type="InterPro" id="IPR050882">
    <property type="entry name" value="Prepilin_peptidase/N-MTase"/>
</dbReference>
<dbReference type="GO" id="GO:0006465">
    <property type="term" value="P:signal peptide processing"/>
    <property type="evidence" value="ECO:0007669"/>
    <property type="project" value="TreeGrafter"/>
</dbReference>
<gene>
    <name evidence="4" type="ORF">SAMN06264849_101303</name>
</gene>
<dbReference type="Pfam" id="PF01478">
    <property type="entry name" value="Peptidase_A24"/>
    <property type="match status" value="1"/>
</dbReference>
<feature type="domain" description="Prepilin type IV endopeptidase peptidase" evidence="3">
    <location>
        <begin position="67"/>
        <end position="168"/>
    </location>
</feature>
<keyword evidence="2" id="KW-0472">Membrane</keyword>
<organism evidence="4 5">
    <name type="scientific">Melghirimyces algeriensis</name>
    <dbReference type="NCBI Taxonomy" id="910412"/>
    <lineage>
        <taxon>Bacteria</taxon>
        <taxon>Bacillati</taxon>
        <taxon>Bacillota</taxon>
        <taxon>Bacilli</taxon>
        <taxon>Bacillales</taxon>
        <taxon>Thermoactinomycetaceae</taxon>
        <taxon>Melghirimyces</taxon>
    </lineage>
</organism>
<feature type="transmembrane region" description="Helical" evidence="2">
    <location>
        <begin position="87"/>
        <end position="104"/>
    </location>
</feature>
<dbReference type="Proteomes" id="UP000315636">
    <property type="component" value="Unassembled WGS sequence"/>
</dbReference>
<dbReference type="PANTHER" id="PTHR30487">
    <property type="entry name" value="TYPE 4 PREPILIN-LIKE PROTEINS LEADER PEPTIDE-PROCESSING ENZYME"/>
    <property type="match status" value="1"/>
</dbReference>
<evidence type="ECO:0000313" key="5">
    <source>
        <dbReference type="Proteomes" id="UP000315636"/>
    </source>
</evidence>
<dbReference type="InterPro" id="IPR000045">
    <property type="entry name" value="Prepilin_IV_endopep_pep"/>
</dbReference>
<keyword evidence="5" id="KW-1185">Reference proteome</keyword>
<reference evidence="4 5" key="1">
    <citation type="submission" date="2017-05" db="EMBL/GenBank/DDBJ databases">
        <authorList>
            <person name="Varghese N."/>
            <person name="Submissions S."/>
        </authorList>
    </citation>
    <scope>NUCLEOTIDE SEQUENCE [LARGE SCALE GENOMIC DNA]</scope>
    <source>
        <strain evidence="4 5">DSM 45474</strain>
    </source>
</reference>
<feature type="transmembrane region" description="Helical" evidence="2">
    <location>
        <begin position="36"/>
        <end position="56"/>
    </location>
</feature>
<dbReference type="GO" id="GO:0005886">
    <property type="term" value="C:plasma membrane"/>
    <property type="evidence" value="ECO:0007669"/>
    <property type="project" value="TreeGrafter"/>
</dbReference>
<dbReference type="AlphaFoldDB" id="A0A521ARG9"/>
<sequence>MTGLVFLLGWWLGGRMPVLAGSLFLPMERKRANQYASSWFASWVGGTGFVLVYLVPVSESKQMLGYVLVLYLIACVVLDLSHRLIPNSLNATAVVLILCIRWIMGMEWLDPIISALVGGGALLGISNLFRGGMGGGDIKMTVATGLSLDGYGMTAGLVIAILLGGMYSCFLLLKGKAGRRTPIPFAPHLATGFMIGFLWGEELIKRYISLLV</sequence>
<evidence type="ECO:0000313" key="4">
    <source>
        <dbReference type="EMBL" id="SMO37443.1"/>
    </source>
</evidence>
<accession>A0A521ARG9</accession>
<comment type="similarity">
    <text evidence="1">Belongs to the peptidase A24 family.</text>
</comment>
<feature type="transmembrane region" description="Helical" evidence="2">
    <location>
        <begin position="63"/>
        <end position="81"/>
    </location>
</feature>
<keyword evidence="2" id="KW-1133">Transmembrane helix</keyword>
<keyword evidence="2" id="KW-0812">Transmembrane</keyword>
<feature type="transmembrane region" description="Helical" evidence="2">
    <location>
        <begin position="111"/>
        <end position="130"/>
    </location>
</feature>
<dbReference type="Gene3D" id="1.20.120.1220">
    <property type="match status" value="1"/>
</dbReference>
<evidence type="ECO:0000259" key="3">
    <source>
        <dbReference type="Pfam" id="PF01478"/>
    </source>
</evidence>
<dbReference type="EMBL" id="FXTI01000001">
    <property type="protein sequence ID" value="SMO37443.1"/>
    <property type="molecule type" value="Genomic_DNA"/>
</dbReference>
<proteinExistence type="inferred from homology"/>
<evidence type="ECO:0000256" key="2">
    <source>
        <dbReference type="SAM" id="Phobius"/>
    </source>
</evidence>
<dbReference type="RefSeq" id="WP_185955970.1">
    <property type="nucleotide sequence ID" value="NZ_FXTI01000001.1"/>
</dbReference>
<evidence type="ECO:0000256" key="1">
    <source>
        <dbReference type="ARBA" id="ARBA00005801"/>
    </source>
</evidence>
<name>A0A521ARG9_9BACL</name>